<name>A0ACB9MAT1_9MYRT</name>
<evidence type="ECO:0000313" key="2">
    <source>
        <dbReference type="Proteomes" id="UP001057402"/>
    </source>
</evidence>
<dbReference type="Proteomes" id="UP001057402">
    <property type="component" value="Chromosome 10"/>
</dbReference>
<sequence>MVLGCSTELPQVKPYSRAILAHRLSVGWDVLQHRMGSIAINTSMLSYIRLTKEGSSALESPSSTNANR</sequence>
<gene>
    <name evidence="1" type="ORF">MLD38_034514</name>
</gene>
<protein>
    <submittedName>
        <fullName evidence="1">Uncharacterized protein</fullName>
    </submittedName>
</protein>
<dbReference type="EMBL" id="CM042889">
    <property type="protein sequence ID" value="KAI4321093.1"/>
    <property type="molecule type" value="Genomic_DNA"/>
</dbReference>
<proteinExistence type="predicted"/>
<accession>A0ACB9MAT1</accession>
<organism evidence="1 2">
    <name type="scientific">Melastoma candidum</name>
    <dbReference type="NCBI Taxonomy" id="119954"/>
    <lineage>
        <taxon>Eukaryota</taxon>
        <taxon>Viridiplantae</taxon>
        <taxon>Streptophyta</taxon>
        <taxon>Embryophyta</taxon>
        <taxon>Tracheophyta</taxon>
        <taxon>Spermatophyta</taxon>
        <taxon>Magnoliopsida</taxon>
        <taxon>eudicotyledons</taxon>
        <taxon>Gunneridae</taxon>
        <taxon>Pentapetalae</taxon>
        <taxon>rosids</taxon>
        <taxon>malvids</taxon>
        <taxon>Myrtales</taxon>
        <taxon>Melastomataceae</taxon>
        <taxon>Melastomatoideae</taxon>
        <taxon>Melastomateae</taxon>
        <taxon>Melastoma</taxon>
    </lineage>
</organism>
<reference evidence="2" key="1">
    <citation type="journal article" date="2023" name="Front. Plant Sci.">
        <title>Chromosomal-level genome assembly of Melastoma candidum provides insights into trichome evolution.</title>
        <authorList>
            <person name="Zhong Y."/>
            <person name="Wu W."/>
            <person name="Sun C."/>
            <person name="Zou P."/>
            <person name="Liu Y."/>
            <person name="Dai S."/>
            <person name="Zhou R."/>
        </authorList>
    </citation>
    <scope>NUCLEOTIDE SEQUENCE [LARGE SCALE GENOMIC DNA]</scope>
</reference>
<evidence type="ECO:0000313" key="1">
    <source>
        <dbReference type="EMBL" id="KAI4321093.1"/>
    </source>
</evidence>
<keyword evidence="2" id="KW-1185">Reference proteome</keyword>
<comment type="caution">
    <text evidence="1">The sequence shown here is derived from an EMBL/GenBank/DDBJ whole genome shotgun (WGS) entry which is preliminary data.</text>
</comment>